<evidence type="ECO:0000259" key="1">
    <source>
        <dbReference type="PROSITE" id="PS50948"/>
    </source>
</evidence>
<dbReference type="Proteomes" id="UP000008141">
    <property type="component" value="Unassembled WGS sequence"/>
</dbReference>
<evidence type="ECO:0000313" key="2">
    <source>
        <dbReference type="EMBL" id="EFN58688.1"/>
    </source>
</evidence>
<dbReference type="AlphaFoldDB" id="E1Z6Q1"/>
<organism evidence="3">
    <name type="scientific">Chlorella variabilis</name>
    <name type="common">Green alga</name>
    <dbReference type="NCBI Taxonomy" id="554065"/>
    <lineage>
        <taxon>Eukaryota</taxon>
        <taxon>Viridiplantae</taxon>
        <taxon>Chlorophyta</taxon>
        <taxon>core chlorophytes</taxon>
        <taxon>Trebouxiophyceae</taxon>
        <taxon>Chlorellales</taxon>
        <taxon>Chlorellaceae</taxon>
        <taxon>Chlorella clade</taxon>
        <taxon>Chlorella</taxon>
    </lineage>
</organism>
<feature type="domain" description="Apple" evidence="1">
    <location>
        <begin position="4"/>
        <end position="85"/>
    </location>
</feature>
<gene>
    <name evidence="2" type="ORF">CHLNCDRAFT_140300</name>
</gene>
<dbReference type="InterPro" id="IPR003609">
    <property type="entry name" value="Pan_app"/>
</dbReference>
<dbReference type="OrthoDB" id="521488at2759"/>
<accession>E1Z6Q1</accession>
<keyword evidence="3" id="KW-1185">Reference proteome</keyword>
<protein>
    <recommendedName>
        <fullName evidence="1">Apple domain-containing protein</fullName>
    </recommendedName>
</protein>
<name>E1Z6Q1_CHLVA</name>
<dbReference type="RefSeq" id="XP_005850790.1">
    <property type="nucleotide sequence ID" value="XM_005850728.1"/>
</dbReference>
<reference evidence="2 3" key="1">
    <citation type="journal article" date="2010" name="Plant Cell">
        <title>The Chlorella variabilis NC64A genome reveals adaptation to photosymbiosis, coevolution with viruses, and cryptic sex.</title>
        <authorList>
            <person name="Blanc G."/>
            <person name="Duncan G."/>
            <person name="Agarkova I."/>
            <person name="Borodovsky M."/>
            <person name="Gurnon J."/>
            <person name="Kuo A."/>
            <person name="Lindquist E."/>
            <person name="Lucas S."/>
            <person name="Pangilinan J."/>
            <person name="Polle J."/>
            <person name="Salamov A."/>
            <person name="Terry A."/>
            <person name="Yamada T."/>
            <person name="Dunigan D.D."/>
            <person name="Grigoriev I.V."/>
            <person name="Claverie J.M."/>
            <person name="Van Etten J.L."/>
        </authorList>
    </citation>
    <scope>NUCLEOTIDE SEQUENCE [LARGE SCALE GENOMIC DNA]</scope>
    <source>
        <strain evidence="2 3">NC64A</strain>
    </source>
</reference>
<dbReference type="PROSITE" id="PS50948">
    <property type="entry name" value="PAN"/>
    <property type="match status" value="1"/>
</dbReference>
<dbReference type="KEGG" id="cvr:CHLNCDRAFT_140300"/>
<evidence type="ECO:0000313" key="3">
    <source>
        <dbReference type="Proteomes" id="UP000008141"/>
    </source>
</evidence>
<proteinExistence type="predicted"/>
<dbReference type="InParanoid" id="E1Z6Q1"/>
<dbReference type="EMBL" id="GL433837">
    <property type="protein sequence ID" value="EFN58688.1"/>
    <property type="molecule type" value="Genomic_DNA"/>
</dbReference>
<dbReference type="GeneID" id="17358030"/>
<sequence>MLRCQSSTVFGTLGPAVVPTSPGKDLACFSNKSERDCGFACVSTSGCDGFMYALQGSGYCCLKSGPSGQAKLSDNGEQMYFKMKAAYSCSQHAAWGKCREDWMKPYCNRSCKRCSNCGDTPPPAYSCSQQAAWGKCREDWMKPYCNRSCKRCGDNCGSS</sequence>